<evidence type="ECO:0000313" key="3">
    <source>
        <dbReference type="Proteomes" id="UP000728032"/>
    </source>
</evidence>
<evidence type="ECO:0000313" key="1">
    <source>
        <dbReference type="EMBL" id="CAD7662953.1"/>
    </source>
</evidence>
<dbReference type="Proteomes" id="UP000728032">
    <property type="component" value="Unassembled WGS sequence"/>
</dbReference>
<dbReference type="EMBL" id="OC944916">
    <property type="protein sequence ID" value="CAD7662953.1"/>
    <property type="molecule type" value="Genomic_DNA"/>
</dbReference>
<dbReference type="AlphaFoldDB" id="A0A7R9MMG7"/>
<dbReference type="EMBL" id="OC944929">
    <property type="protein sequence ID" value="CAD7662958.1"/>
    <property type="molecule type" value="Genomic_DNA"/>
</dbReference>
<name>A0A7R9MMG7_9ACAR</name>
<accession>A0A7R9MMG7</accession>
<keyword evidence="3" id="KW-1185">Reference proteome</keyword>
<sequence>MDPLCSLDHSLHVEKNIPYCQLHRFKKGGHNSHHKYPSEFLRITENFLKECNEFH</sequence>
<dbReference type="SUPFAM" id="SSF53474">
    <property type="entry name" value="alpha/beta-Hydrolases"/>
    <property type="match status" value="1"/>
</dbReference>
<proteinExistence type="predicted"/>
<dbReference type="EMBL" id="CAJPVJ010030104">
    <property type="protein sequence ID" value="CAG2180095.1"/>
    <property type="molecule type" value="Genomic_DNA"/>
</dbReference>
<dbReference type="Gene3D" id="3.40.50.1820">
    <property type="entry name" value="alpha/beta hydrolase"/>
    <property type="match status" value="1"/>
</dbReference>
<reference evidence="2" key="1">
    <citation type="submission" date="2020-11" db="EMBL/GenBank/DDBJ databases">
        <authorList>
            <person name="Tran Van P."/>
        </authorList>
    </citation>
    <scope>NUCLEOTIDE SEQUENCE</scope>
</reference>
<evidence type="ECO:0000313" key="2">
    <source>
        <dbReference type="EMBL" id="CAD7662958.1"/>
    </source>
</evidence>
<dbReference type="InterPro" id="IPR029058">
    <property type="entry name" value="AB_hydrolase_fold"/>
</dbReference>
<protein>
    <submittedName>
        <fullName evidence="2">Uncharacterized protein</fullName>
    </submittedName>
</protein>
<organism evidence="2">
    <name type="scientific">Oppiella nova</name>
    <dbReference type="NCBI Taxonomy" id="334625"/>
    <lineage>
        <taxon>Eukaryota</taxon>
        <taxon>Metazoa</taxon>
        <taxon>Ecdysozoa</taxon>
        <taxon>Arthropoda</taxon>
        <taxon>Chelicerata</taxon>
        <taxon>Arachnida</taxon>
        <taxon>Acari</taxon>
        <taxon>Acariformes</taxon>
        <taxon>Sarcoptiformes</taxon>
        <taxon>Oribatida</taxon>
        <taxon>Brachypylina</taxon>
        <taxon>Oppioidea</taxon>
        <taxon>Oppiidae</taxon>
        <taxon>Oppiella</taxon>
    </lineage>
</organism>
<gene>
    <name evidence="1" type="ORF">ONB1V03_LOCUS19513</name>
    <name evidence="2" type="ORF">ONB1V03_LOCUS19518</name>
</gene>
<dbReference type="EMBL" id="CAJPVJ010030091">
    <property type="protein sequence ID" value="CAG2180090.1"/>
    <property type="molecule type" value="Genomic_DNA"/>
</dbReference>